<reference evidence="1 3" key="2">
    <citation type="submission" date="2015-03" db="EMBL/GenBank/DDBJ databases">
        <authorList>
            <consortium name="Pathogen Informatics"/>
            <person name="Murphy D."/>
        </authorList>
    </citation>
    <scope>NUCLEOTIDE SEQUENCE [LARGE SCALE GENOMIC DNA]</scope>
    <source>
        <strain evidence="1 3">PAP036</strain>
    </source>
</reference>
<dbReference type="AlphaFoldDB" id="A0A0U1BVL4"/>
<evidence type="ECO:0000313" key="1">
    <source>
        <dbReference type="EMBL" id="CPT61137.1"/>
    </source>
</evidence>
<name>A0A0U1BVL4_9MYCO</name>
<gene>
    <name evidence="1" type="ORF">ERS075527_04616</name>
    <name evidence="2" type="ORF">ERS075579_04800</name>
</gene>
<organism evidence="2 4">
    <name type="scientific">Mycobacteroides abscessus</name>
    <dbReference type="NCBI Taxonomy" id="36809"/>
    <lineage>
        <taxon>Bacteria</taxon>
        <taxon>Bacillati</taxon>
        <taxon>Actinomycetota</taxon>
        <taxon>Actinomycetes</taxon>
        <taxon>Mycobacteriales</taxon>
        <taxon>Mycobacteriaceae</taxon>
        <taxon>Mycobacteroides</taxon>
    </lineage>
</organism>
<dbReference type="Proteomes" id="UP000038487">
    <property type="component" value="Unassembled WGS sequence"/>
</dbReference>
<evidence type="ECO:0000313" key="4">
    <source>
        <dbReference type="Proteomes" id="UP000045782"/>
    </source>
</evidence>
<dbReference type="EMBL" id="CSUW01000012">
    <property type="protein sequence ID" value="CPT61137.1"/>
    <property type="molecule type" value="Genomic_DNA"/>
</dbReference>
<evidence type="ECO:0000313" key="3">
    <source>
        <dbReference type="Proteomes" id="UP000038487"/>
    </source>
</evidence>
<dbReference type="RefSeq" id="WP_005102806.1">
    <property type="nucleotide sequence ID" value="NZ_CP014951.1"/>
</dbReference>
<accession>A0A0U1BVL4</accession>
<evidence type="ECO:0000313" key="2">
    <source>
        <dbReference type="EMBL" id="CPV70487.1"/>
    </source>
</evidence>
<sequence length="99" mass="10538">MTKQLHLDIPGAQGDVHKLDTDLKILDEAAGRQLQAYQQLAGSVKGVGMDTATDFSREQNSAITSVHSVVEHCRTSTQGAINETIGYDHSVAGGKMTGQ</sequence>
<protein>
    <submittedName>
        <fullName evidence="2">Uncharacterized protein</fullName>
    </submittedName>
</protein>
<proteinExistence type="predicted"/>
<dbReference type="EMBL" id="CSWP01000012">
    <property type="protein sequence ID" value="CPV70487.1"/>
    <property type="molecule type" value="Genomic_DNA"/>
</dbReference>
<dbReference type="Proteomes" id="UP000045782">
    <property type="component" value="Unassembled WGS sequence"/>
</dbReference>
<reference evidence="2 4" key="1">
    <citation type="submission" date="2015-03" db="EMBL/GenBank/DDBJ databases">
        <authorList>
            <person name="Murphy D."/>
        </authorList>
    </citation>
    <scope>NUCLEOTIDE SEQUENCE [LARGE SCALE GENOMIC DNA]</scope>
    <source>
        <strain evidence="2 4">PAP088</strain>
    </source>
</reference>